<comment type="caution">
    <text evidence="2">The sequence shown here is derived from an EMBL/GenBank/DDBJ whole genome shotgun (WGS) entry which is preliminary data.</text>
</comment>
<dbReference type="Gene3D" id="3.30.2010.10">
    <property type="entry name" value="Metalloproteases ('zincins'), catalytic domain"/>
    <property type="match status" value="1"/>
</dbReference>
<gene>
    <name evidence="2" type="ORF">GH984_05890</name>
</gene>
<dbReference type="PANTHER" id="PTHR30399:SF1">
    <property type="entry name" value="UTP PYROPHOSPHATASE"/>
    <property type="match status" value="1"/>
</dbReference>
<dbReference type="EMBL" id="WJPP01000003">
    <property type="protein sequence ID" value="MRH78232.1"/>
    <property type="molecule type" value="Genomic_DNA"/>
</dbReference>
<name>A0A6N7QQE6_9GAMM</name>
<dbReference type="PANTHER" id="PTHR30399">
    <property type="entry name" value="UNCHARACTERIZED PROTEIN YGJP"/>
    <property type="match status" value="1"/>
</dbReference>
<evidence type="ECO:0000313" key="2">
    <source>
        <dbReference type="EMBL" id="MRH78232.1"/>
    </source>
</evidence>
<evidence type="ECO:0000259" key="1">
    <source>
        <dbReference type="Pfam" id="PF01863"/>
    </source>
</evidence>
<dbReference type="Proteomes" id="UP000433788">
    <property type="component" value="Unassembled WGS sequence"/>
</dbReference>
<dbReference type="Pfam" id="PF01863">
    <property type="entry name" value="YgjP-like"/>
    <property type="match status" value="1"/>
</dbReference>
<evidence type="ECO:0000313" key="3">
    <source>
        <dbReference type="Proteomes" id="UP000433788"/>
    </source>
</evidence>
<reference evidence="2 3" key="1">
    <citation type="submission" date="2019-11" db="EMBL/GenBank/DDBJ databases">
        <authorList>
            <person name="Zhang X.Y."/>
        </authorList>
    </citation>
    <scope>NUCLEOTIDE SEQUENCE [LARGE SCALE GENOMIC DNA]</scope>
    <source>
        <strain evidence="2 3">C176</strain>
    </source>
</reference>
<sequence>MSNIEVQRKRIRHFYIRVLPPNGKVVVSAPHGASQDAITQLLADRAGWVRKQQQRIAEREQAYPVAPPVEDGSQHIFEGRNLTLVIRETPGRVAMSVKGQALFLRVPPGTTEEGRRRALEQAYRQALKDRLPSLIAAWEPVMGVSVAEWRVRQMKRLWGSCNTRARRIWLNLELIRRPPAALEFVVVHEMTHLLERGHNQRFYGLMDQFMPDWRERRSGLYARIIE</sequence>
<protein>
    <submittedName>
        <fullName evidence="2">DUF45 domain-containing protein</fullName>
    </submittedName>
</protein>
<proteinExistence type="predicted"/>
<dbReference type="InterPro" id="IPR053136">
    <property type="entry name" value="UTP_pyrophosphatase-like"/>
</dbReference>
<accession>A0A6N7QQE6</accession>
<organism evidence="2 3">
    <name type="scientific">Spiribacter salilacus</name>
    <dbReference type="NCBI Taxonomy" id="2664894"/>
    <lineage>
        <taxon>Bacteria</taxon>
        <taxon>Pseudomonadati</taxon>
        <taxon>Pseudomonadota</taxon>
        <taxon>Gammaproteobacteria</taxon>
        <taxon>Chromatiales</taxon>
        <taxon>Ectothiorhodospiraceae</taxon>
        <taxon>Spiribacter</taxon>
    </lineage>
</organism>
<dbReference type="AlphaFoldDB" id="A0A6N7QQE6"/>
<dbReference type="RefSeq" id="WP_153719297.1">
    <property type="nucleotide sequence ID" value="NZ_WJPP01000003.1"/>
</dbReference>
<keyword evidence="3" id="KW-1185">Reference proteome</keyword>
<dbReference type="InterPro" id="IPR002725">
    <property type="entry name" value="YgjP-like_metallopeptidase"/>
</dbReference>
<dbReference type="CDD" id="cd07344">
    <property type="entry name" value="M48_yhfN_like"/>
    <property type="match status" value="1"/>
</dbReference>
<feature type="domain" description="YgjP-like metallopeptidase" evidence="1">
    <location>
        <begin position="16"/>
        <end position="220"/>
    </location>
</feature>